<protein>
    <submittedName>
        <fullName evidence="1">Uncharacterized protein</fullName>
    </submittedName>
</protein>
<dbReference type="EMBL" id="OX465081">
    <property type="protein sequence ID" value="CAI9287585.1"/>
    <property type="molecule type" value="Genomic_DNA"/>
</dbReference>
<dbReference type="Proteomes" id="UP001177003">
    <property type="component" value="Chromosome 5"/>
</dbReference>
<sequence>MLTLSSFIPSLITTNNSFLIVSVTSFITKTKHHGKDDDPRSPKLINVDQNNVSSPSIVKSSIEDPHSEIVTPMLIGQIGDTDAASVDPLGYLDLQGLCDTDHLDSKIFSHLHSQIHLEFGSLYLGNPTIDNSMQYQYGSNVKEIMEFLDNVLVEPARFPLEDTSYKDVWPAQVSMEMDHFKEHESISELKGKMVYDANRNGPYVKERRMPFYMGYELQGNFPDENVIWFPLVEDQVKSFVKEEQELYNNNDDLLASGNDVNSGTGIIIRNWKKIDCTGSKECLLPNNLMTETEMHRATLARRFF</sequence>
<accession>A0AA35Z7X3</accession>
<evidence type="ECO:0000313" key="2">
    <source>
        <dbReference type="Proteomes" id="UP001177003"/>
    </source>
</evidence>
<reference evidence="1" key="1">
    <citation type="submission" date="2023-04" db="EMBL/GenBank/DDBJ databases">
        <authorList>
            <person name="Vijverberg K."/>
            <person name="Xiong W."/>
            <person name="Schranz E."/>
        </authorList>
    </citation>
    <scope>NUCLEOTIDE SEQUENCE</scope>
</reference>
<organism evidence="1 2">
    <name type="scientific">Lactuca saligna</name>
    <name type="common">Willowleaf lettuce</name>
    <dbReference type="NCBI Taxonomy" id="75948"/>
    <lineage>
        <taxon>Eukaryota</taxon>
        <taxon>Viridiplantae</taxon>
        <taxon>Streptophyta</taxon>
        <taxon>Embryophyta</taxon>
        <taxon>Tracheophyta</taxon>
        <taxon>Spermatophyta</taxon>
        <taxon>Magnoliopsida</taxon>
        <taxon>eudicotyledons</taxon>
        <taxon>Gunneridae</taxon>
        <taxon>Pentapetalae</taxon>
        <taxon>asterids</taxon>
        <taxon>campanulids</taxon>
        <taxon>Asterales</taxon>
        <taxon>Asteraceae</taxon>
        <taxon>Cichorioideae</taxon>
        <taxon>Cichorieae</taxon>
        <taxon>Lactucinae</taxon>
        <taxon>Lactuca</taxon>
    </lineage>
</organism>
<evidence type="ECO:0000313" key="1">
    <source>
        <dbReference type="EMBL" id="CAI9287585.1"/>
    </source>
</evidence>
<dbReference type="AlphaFoldDB" id="A0AA35Z7X3"/>
<keyword evidence="2" id="KW-1185">Reference proteome</keyword>
<name>A0AA35Z7X3_LACSI</name>
<gene>
    <name evidence="1" type="ORF">LSALG_LOCUS26942</name>
</gene>
<proteinExistence type="predicted"/>